<evidence type="ECO:0000313" key="5">
    <source>
        <dbReference type="Proteomes" id="UP000033405"/>
    </source>
</evidence>
<dbReference type="EMBL" id="JYOV01000027">
    <property type="protein sequence ID" value="KJU87927.1"/>
    <property type="molecule type" value="Genomic_DNA"/>
</dbReference>
<dbReference type="InterPro" id="IPR050748">
    <property type="entry name" value="Glycosyltrans_8_dom-fam"/>
</dbReference>
<evidence type="ECO:0000256" key="1">
    <source>
        <dbReference type="ARBA" id="ARBA00022676"/>
    </source>
</evidence>
<dbReference type="Gene3D" id="3.90.550.10">
    <property type="entry name" value="Spore Coat Polysaccharide Biosynthesis Protein SpsA, Chain A"/>
    <property type="match status" value="1"/>
</dbReference>
<dbReference type="GO" id="GO:0016757">
    <property type="term" value="F:glycosyltransferase activity"/>
    <property type="evidence" value="ECO:0007669"/>
    <property type="project" value="UniProtKB-KW"/>
</dbReference>
<organism evidence="4 5">
    <name type="scientific">Streptococcus infantis</name>
    <dbReference type="NCBI Taxonomy" id="68892"/>
    <lineage>
        <taxon>Bacteria</taxon>
        <taxon>Bacillati</taxon>
        <taxon>Bacillota</taxon>
        <taxon>Bacilli</taxon>
        <taxon>Lactobacillales</taxon>
        <taxon>Streptococcaceae</taxon>
        <taxon>Streptococcus</taxon>
    </lineage>
</organism>
<gene>
    <name evidence="4" type="ORF">TZ96_01945</name>
</gene>
<evidence type="ECO:0000313" key="4">
    <source>
        <dbReference type="EMBL" id="KJU87927.1"/>
    </source>
</evidence>
<dbReference type="SUPFAM" id="SSF53448">
    <property type="entry name" value="Nucleotide-diphospho-sugar transferases"/>
    <property type="match status" value="1"/>
</dbReference>
<accession>A0A0F3H1E7</accession>
<dbReference type="AlphaFoldDB" id="A0A0F3H1E7"/>
<evidence type="ECO:0000256" key="2">
    <source>
        <dbReference type="ARBA" id="ARBA00022679"/>
    </source>
</evidence>
<dbReference type="Pfam" id="PF01501">
    <property type="entry name" value="Glyco_transf_8"/>
    <property type="match status" value="1"/>
</dbReference>
<dbReference type="RefSeq" id="WP_045763924.1">
    <property type="nucleotide sequence ID" value="NZ_JYOV01000027.1"/>
</dbReference>
<keyword evidence="2 4" id="KW-0808">Transferase</keyword>
<reference evidence="4 5" key="1">
    <citation type="submission" date="2015-02" db="EMBL/GenBank/DDBJ databases">
        <title>Evolution of amylase-binding proteins of oral streptococcal species.</title>
        <authorList>
            <person name="Haase E.M."/>
        </authorList>
    </citation>
    <scope>NUCLEOTIDE SEQUENCE [LARGE SCALE GENOMIC DNA]</scope>
    <source>
        <strain evidence="4 5">UC6950A</strain>
    </source>
</reference>
<dbReference type="PATRIC" id="fig|28037.218.peg.1909"/>
<keyword evidence="1" id="KW-0328">Glycosyltransferase</keyword>
<dbReference type="CDD" id="cd04194">
    <property type="entry name" value="GT8_A4GalT_like"/>
    <property type="match status" value="1"/>
</dbReference>
<keyword evidence="3" id="KW-0479">Metal-binding</keyword>
<comment type="caution">
    <text evidence="4">The sequence shown here is derived from an EMBL/GenBank/DDBJ whole genome shotgun (WGS) entry which is preliminary data.</text>
</comment>
<dbReference type="InterPro" id="IPR002495">
    <property type="entry name" value="Glyco_trans_8"/>
</dbReference>
<dbReference type="PANTHER" id="PTHR13778:SF47">
    <property type="entry name" value="LIPOPOLYSACCHARIDE 1,3-GALACTOSYLTRANSFERASE"/>
    <property type="match status" value="1"/>
</dbReference>
<evidence type="ECO:0000256" key="3">
    <source>
        <dbReference type="ARBA" id="ARBA00022723"/>
    </source>
</evidence>
<dbReference type="Proteomes" id="UP000033405">
    <property type="component" value="Unassembled WGS sequence"/>
</dbReference>
<dbReference type="GO" id="GO:0046872">
    <property type="term" value="F:metal ion binding"/>
    <property type="evidence" value="ECO:0007669"/>
    <property type="project" value="UniProtKB-KW"/>
</dbReference>
<sequence length="415" mass="48304">MQGDITNPKRAIVLGADSNYMDKVETTVKSVCSHNRDIRFYIFNSDFPTEWFQLMNKRLSVLNSEIINIKITDDTISHFHLPTPHLSSAAYLRYFIPNFVFEKKALYLDSDIIVTSSLTALFDLDLDGCPLGAVPDIPTTDEEFNSGVLLIDTDMWRKENISSQLFELTITHHEHVYGDQGIFNLLFKDRWKRLDLTNNLQVGQDAHRHYLGDFGWYGLFDGIPNIIHYTTENKPWKHFRFNRFREIWWFYYGLNWNDILLDSYVLQEQFENLISPISQHVSVFTNTGDIESIGYLLEKLPDVQFHIVAPTYFSPNVIELQRYSNCYIYPCADPKMKQDIIDKTDVYLDINYGPAMDQVLQEMVRQGKTIYSFDSTNHFSHGESTIFTVGEIDELIRKIEEGGDNNVSKSDRSWS</sequence>
<protein>
    <submittedName>
        <fullName evidence="4">Glycosyl transferase family protein</fullName>
    </submittedName>
</protein>
<dbReference type="InterPro" id="IPR029044">
    <property type="entry name" value="Nucleotide-diphossugar_trans"/>
</dbReference>
<name>A0A0F3H1E7_9STRE</name>
<proteinExistence type="predicted"/>
<dbReference type="PANTHER" id="PTHR13778">
    <property type="entry name" value="GLYCOSYLTRANSFERASE 8 DOMAIN-CONTAINING PROTEIN"/>
    <property type="match status" value="1"/>
</dbReference>